<dbReference type="InterPro" id="IPR012413">
    <property type="entry name" value="BA14K"/>
</dbReference>
<comment type="similarity">
    <text evidence="2">Belongs to the BA14k family.</text>
</comment>
<feature type="transmembrane region" description="Helical" evidence="7">
    <location>
        <begin position="12"/>
        <end position="31"/>
    </location>
</feature>
<name>A0A8I2GXH2_RHILV</name>
<keyword evidence="7" id="KW-1133">Transmembrane helix</keyword>
<dbReference type="GO" id="GO:0016020">
    <property type="term" value="C:membrane"/>
    <property type="evidence" value="ECO:0007669"/>
    <property type="project" value="UniProtKB-SubCell"/>
</dbReference>
<proteinExistence type="inferred from homology"/>
<evidence type="ECO:0000256" key="2">
    <source>
        <dbReference type="ARBA" id="ARBA00010270"/>
    </source>
</evidence>
<comment type="function">
    <text evidence="6">Has immunoglobulin-binding and hemagglutination properties, and can bind to mannose. Essential for virulence. May be involved in LPS biosynthesis or polysaccharide transport.</text>
</comment>
<dbReference type="GO" id="GO:0030246">
    <property type="term" value="F:carbohydrate binding"/>
    <property type="evidence" value="ECO:0007669"/>
    <property type="project" value="UniProtKB-KW"/>
</dbReference>
<evidence type="ECO:0000256" key="4">
    <source>
        <dbReference type="ARBA" id="ARBA00022475"/>
    </source>
</evidence>
<protein>
    <recommendedName>
        <fullName evidence="3">Lectin-like protein BA14k</fullName>
    </recommendedName>
</protein>
<dbReference type="Proteomes" id="UP000662259">
    <property type="component" value="Unassembled WGS sequence"/>
</dbReference>
<dbReference type="AlphaFoldDB" id="A0A8I2GXH2"/>
<evidence type="ECO:0000256" key="1">
    <source>
        <dbReference type="ARBA" id="ARBA00004167"/>
    </source>
</evidence>
<sequence length="83" mass="9371">MWRYHHRRHRHSGAAAVIGGLAAGAIIGGALTGSQQPRNDEPRNYAVGSGHVSWCYRRYRSYRAYDNTLQPSDGPRRQCQSPY</sequence>
<accession>A0A8I2GXH2</accession>
<keyword evidence="7" id="KW-0812">Transmembrane</keyword>
<dbReference type="RefSeq" id="WP_113544329.1">
    <property type="nucleotide sequence ID" value="NZ_WIEZ01000033.1"/>
</dbReference>
<comment type="caution">
    <text evidence="8">The sequence shown here is derived from an EMBL/GenBank/DDBJ whole genome shotgun (WGS) entry which is preliminary data.</text>
</comment>
<reference evidence="8" key="1">
    <citation type="submission" date="2019-10" db="EMBL/GenBank/DDBJ databases">
        <title>Rhizobium leguminosarum symbiovar viciae collection.</title>
        <authorList>
            <person name="Boivin S."/>
            <person name="Lepetit M."/>
        </authorList>
    </citation>
    <scope>NUCLEOTIDE SEQUENCE</scope>
    <source>
        <strain evidence="8">L143</strain>
    </source>
</reference>
<evidence type="ECO:0000256" key="6">
    <source>
        <dbReference type="ARBA" id="ARBA00025321"/>
    </source>
</evidence>
<keyword evidence="7" id="KW-0472">Membrane</keyword>
<evidence type="ECO:0000256" key="3">
    <source>
        <dbReference type="ARBA" id="ARBA00020552"/>
    </source>
</evidence>
<keyword evidence="5" id="KW-0430">Lectin</keyword>
<dbReference type="EMBL" id="WIEZ01000033">
    <property type="protein sequence ID" value="NKM50121.1"/>
    <property type="molecule type" value="Genomic_DNA"/>
</dbReference>
<dbReference type="Pfam" id="PF07886">
    <property type="entry name" value="BA14K"/>
    <property type="match status" value="1"/>
</dbReference>
<evidence type="ECO:0000256" key="7">
    <source>
        <dbReference type="SAM" id="Phobius"/>
    </source>
</evidence>
<evidence type="ECO:0000313" key="9">
    <source>
        <dbReference type="Proteomes" id="UP000662259"/>
    </source>
</evidence>
<keyword evidence="4" id="KW-1003">Cell membrane</keyword>
<gene>
    <name evidence="8" type="ORF">GFL91_35460</name>
</gene>
<evidence type="ECO:0000256" key="5">
    <source>
        <dbReference type="ARBA" id="ARBA00022734"/>
    </source>
</evidence>
<evidence type="ECO:0000313" key="8">
    <source>
        <dbReference type="EMBL" id="NKM50121.1"/>
    </source>
</evidence>
<comment type="subcellular location">
    <subcellularLocation>
        <location evidence="1">Membrane</location>
        <topology evidence="1">Single-pass membrane protein</topology>
    </subcellularLocation>
</comment>
<organism evidence="8 9">
    <name type="scientific">Rhizobium leguminosarum bv. viciae</name>
    <dbReference type="NCBI Taxonomy" id="387"/>
    <lineage>
        <taxon>Bacteria</taxon>
        <taxon>Pseudomonadati</taxon>
        <taxon>Pseudomonadota</taxon>
        <taxon>Alphaproteobacteria</taxon>
        <taxon>Hyphomicrobiales</taxon>
        <taxon>Rhizobiaceae</taxon>
        <taxon>Rhizobium/Agrobacterium group</taxon>
        <taxon>Rhizobium</taxon>
    </lineage>
</organism>